<evidence type="ECO:0000313" key="6">
    <source>
        <dbReference type="Proteomes" id="UP000319818"/>
    </source>
</evidence>
<keyword evidence="3" id="KW-0274">FAD</keyword>
<sequence>MTDVLVVGAGPAGLVAATVLAELGVAVRIVDRDAGPVEQSRAAIVHVRTLELLDRIGVAERAVAEGVRTTAVEVFERGRRIAGFPLVGRGSEGRTPFPFALGLAQDRTERLLVERLGQLGVRVEWDTELIGLHRVPSGVRAVVRGAEPIEARWVVGADGASSSVRRALGIGFAGRTYDQAGVLADVRLDGDPPADGTIRLHLTPGGFVGLFRLGPDRHRVFGALPRGLAPAGTEISHEPYGDVPEDRLRRWCAEVAGTAVRDVHWSALFRVHSRLAERFRSGPVFLAGDAAHIHSPAGGQGMNLAIGDAVNLAWKLGLVARGEAHERLLDSYEAERMPVAVTVLRGADRGFALETAAHPAAVWGRAHLAGRAITFAQRLPPVRHAVFRLFSQTWITYRDNPATGGVRAGGRAPCGGPRAGLRHHLLVFGDPAAGWAVEAALDAYAVPVSVEVVPAGEHGLRRQYRARPPWLVLVRPDGHIGYAGPADDLDALTAHLDRIFVRRS</sequence>
<dbReference type="SUPFAM" id="SSF51905">
    <property type="entry name" value="FAD/NAD(P)-binding domain"/>
    <property type="match status" value="1"/>
</dbReference>
<dbReference type="Pfam" id="PF01494">
    <property type="entry name" value="FAD_binding_3"/>
    <property type="match status" value="1"/>
</dbReference>
<organism evidence="5 6">
    <name type="scientific">Pseudonocardia cypriaca</name>
    <dbReference type="NCBI Taxonomy" id="882449"/>
    <lineage>
        <taxon>Bacteria</taxon>
        <taxon>Bacillati</taxon>
        <taxon>Actinomycetota</taxon>
        <taxon>Actinomycetes</taxon>
        <taxon>Pseudonocardiales</taxon>
        <taxon>Pseudonocardiaceae</taxon>
        <taxon>Pseudonocardia</taxon>
    </lineage>
</organism>
<dbReference type="AlphaFoldDB" id="A0A543FYI8"/>
<dbReference type="InterPro" id="IPR002938">
    <property type="entry name" value="FAD-bd"/>
</dbReference>
<dbReference type="PANTHER" id="PTHR43004">
    <property type="entry name" value="TRK SYSTEM POTASSIUM UPTAKE PROTEIN"/>
    <property type="match status" value="1"/>
</dbReference>
<dbReference type="Gene3D" id="3.40.30.120">
    <property type="match status" value="1"/>
</dbReference>
<evidence type="ECO:0000313" key="5">
    <source>
        <dbReference type="EMBL" id="TQM38869.1"/>
    </source>
</evidence>
<evidence type="ECO:0000256" key="2">
    <source>
        <dbReference type="ARBA" id="ARBA00022630"/>
    </source>
</evidence>
<keyword evidence="2" id="KW-0285">Flavoprotein</keyword>
<dbReference type="InterPro" id="IPR050641">
    <property type="entry name" value="RIFMO-like"/>
</dbReference>
<comment type="cofactor">
    <cofactor evidence="1">
        <name>FAD</name>
        <dbReference type="ChEBI" id="CHEBI:57692"/>
    </cofactor>
</comment>
<feature type="domain" description="FAD-binding" evidence="4">
    <location>
        <begin position="2"/>
        <end position="345"/>
    </location>
</feature>
<proteinExistence type="predicted"/>
<accession>A0A543FYI8</accession>
<evidence type="ECO:0000259" key="4">
    <source>
        <dbReference type="Pfam" id="PF01494"/>
    </source>
</evidence>
<dbReference type="Proteomes" id="UP000319818">
    <property type="component" value="Unassembled WGS sequence"/>
</dbReference>
<dbReference type="InterPro" id="IPR036188">
    <property type="entry name" value="FAD/NAD-bd_sf"/>
</dbReference>
<dbReference type="Gene3D" id="3.30.70.2450">
    <property type="match status" value="1"/>
</dbReference>
<comment type="caution">
    <text evidence="5">The sequence shown here is derived from an EMBL/GenBank/DDBJ whole genome shotgun (WGS) entry which is preliminary data.</text>
</comment>
<dbReference type="Pfam" id="PF21274">
    <property type="entry name" value="Rng_hyd_C"/>
    <property type="match status" value="1"/>
</dbReference>
<dbReference type="GO" id="GO:0016709">
    <property type="term" value="F:oxidoreductase activity, acting on paired donors, with incorporation or reduction of molecular oxygen, NAD(P)H as one donor, and incorporation of one atom of oxygen"/>
    <property type="evidence" value="ECO:0007669"/>
    <property type="project" value="UniProtKB-ARBA"/>
</dbReference>
<evidence type="ECO:0000256" key="1">
    <source>
        <dbReference type="ARBA" id="ARBA00001974"/>
    </source>
</evidence>
<reference evidence="5 6" key="1">
    <citation type="submission" date="2019-06" db="EMBL/GenBank/DDBJ databases">
        <title>Sequencing the genomes of 1000 actinobacteria strains.</title>
        <authorList>
            <person name="Klenk H.-P."/>
        </authorList>
    </citation>
    <scope>NUCLEOTIDE SEQUENCE [LARGE SCALE GENOMIC DNA]</scope>
    <source>
        <strain evidence="5 6">DSM 45511</strain>
    </source>
</reference>
<name>A0A543FYI8_9PSEU</name>
<dbReference type="PRINTS" id="PR00420">
    <property type="entry name" value="RNGMNOXGNASE"/>
</dbReference>
<gene>
    <name evidence="5" type="ORF">FB388_6116</name>
</gene>
<dbReference type="RefSeq" id="WP_142105502.1">
    <property type="nucleotide sequence ID" value="NZ_VFPH01000002.1"/>
</dbReference>
<dbReference type="Gene3D" id="3.50.50.60">
    <property type="entry name" value="FAD/NAD(P)-binding domain"/>
    <property type="match status" value="1"/>
</dbReference>
<dbReference type="OrthoDB" id="3647401at2"/>
<evidence type="ECO:0000256" key="3">
    <source>
        <dbReference type="ARBA" id="ARBA00022827"/>
    </source>
</evidence>
<protein>
    <submittedName>
        <fullName evidence="5">2-polyprenyl-6-methoxyphenol hydroxylase-like FAD-dependent oxidoreductase</fullName>
    </submittedName>
</protein>
<keyword evidence="6" id="KW-1185">Reference proteome</keyword>
<dbReference type="PANTHER" id="PTHR43004:SF19">
    <property type="entry name" value="BINDING MONOOXYGENASE, PUTATIVE (JCVI)-RELATED"/>
    <property type="match status" value="1"/>
</dbReference>
<dbReference type="EMBL" id="VFPH01000002">
    <property type="protein sequence ID" value="TQM38869.1"/>
    <property type="molecule type" value="Genomic_DNA"/>
</dbReference>
<dbReference type="GO" id="GO:0071949">
    <property type="term" value="F:FAD binding"/>
    <property type="evidence" value="ECO:0007669"/>
    <property type="project" value="InterPro"/>
</dbReference>